<feature type="domain" description="Cadherin-like beta-sandwich-like" evidence="2">
    <location>
        <begin position="52"/>
        <end position="133"/>
    </location>
</feature>
<keyword evidence="4" id="KW-1185">Reference proteome</keyword>
<reference evidence="3 4" key="1">
    <citation type="submission" date="2020-02" db="EMBL/GenBank/DDBJ databases">
        <authorList>
            <person name="Kim Y.B."/>
            <person name="Roh S.W."/>
        </authorList>
    </citation>
    <scope>NUCLEOTIDE SEQUENCE [LARGE SCALE GENOMIC DNA]</scope>
    <source>
        <strain evidence="3 4">DSM 103574</strain>
    </source>
</reference>
<dbReference type="InterPro" id="IPR025883">
    <property type="entry name" value="Cadherin-like_domain"/>
</dbReference>
<protein>
    <submittedName>
        <fullName evidence="3">Cadherin-like beta sandwich domain-containing protein</fullName>
    </submittedName>
</protein>
<gene>
    <name evidence="3" type="ORF">Ami103574_07690</name>
</gene>
<dbReference type="Proteomes" id="UP000466848">
    <property type="component" value="Chromosome"/>
</dbReference>
<dbReference type="AlphaFoldDB" id="A0A858BV00"/>
<proteinExistence type="predicted"/>
<evidence type="ECO:0000259" key="2">
    <source>
        <dbReference type="Pfam" id="PF12733"/>
    </source>
</evidence>
<name>A0A858BV00_9FIRM</name>
<keyword evidence="1" id="KW-0732">Signal</keyword>
<feature type="domain" description="Cadherin-like beta-sandwich-like" evidence="2">
    <location>
        <begin position="164"/>
        <end position="242"/>
    </location>
</feature>
<evidence type="ECO:0000256" key="1">
    <source>
        <dbReference type="SAM" id="SignalP"/>
    </source>
</evidence>
<feature type="signal peptide" evidence="1">
    <location>
        <begin position="1"/>
        <end position="21"/>
    </location>
</feature>
<organism evidence="3 4">
    <name type="scientific">Aminipila butyrica</name>
    <dbReference type="NCBI Taxonomy" id="433296"/>
    <lineage>
        <taxon>Bacteria</taxon>
        <taxon>Bacillati</taxon>
        <taxon>Bacillota</taxon>
        <taxon>Clostridia</taxon>
        <taxon>Peptostreptococcales</taxon>
        <taxon>Anaerovoracaceae</taxon>
        <taxon>Aminipila</taxon>
    </lineage>
</organism>
<feature type="domain" description="Cadherin-like beta-sandwich-like" evidence="2">
    <location>
        <begin position="267"/>
        <end position="350"/>
    </location>
</feature>
<dbReference type="RefSeq" id="WP_163066269.1">
    <property type="nucleotide sequence ID" value="NZ_CP048649.1"/>
</dbReference>
<accession>A0A858BV00</accession>
<evidence type="ECO:0000313" key="3">
    <source>
        <dbReference type="EMBL" id="QIB69212.1"/>
    </source>
</evidence>
<sequence length="494" mass="53917">MKKMFSGFLSLCLVVSSGSMAFGGTTADESLSKLLVSKSSSTSSSKLYDMFPAFDPEIADYTVFLPDGADSAYLYMKPDDSDYTVYCDGEAIDEDDDYFALIEDIDDGDEIDIKVEDEDGDGDTLDTYTVTFYCGDEDDSDDVYLDSLVIKNKTDSGTYTEVELNKDFDEGTTSYTADISSNTYKTARIYAEASDTDAHVLINGEPVNSSGYVELSLQSGSNKIEVTVVAENCEDTKTYIITAAYEENVEAVLTGLAARDGGSNTVSLSPTFYSSKENYTTNVSNSVDSISFYLSTDELCNLYINDVVQSRNDWTQNYILSEGTNTFKVGVKSTTGTNEVNTYTISVYRQPASLEASVSGQKMTIDGVSRELNAYNINGNNFVKLRDLASLLLGTSKQFSVSYDETSNRIALLSGGYYTSVGQENMALGQAKEIAASQQSVYLDNGQVSLMTYNIDGNNYVMLRDVAMLLNFGLSYDSVSDTIQTQTTQSYSAS</sequence>
<dbReference type="KEGG" id="abut:Ami103574_07690"/>
<evidence type="ECO:0000313" key="4">
    <source>
        <dbReference type="Proteomes" id="UP000466848"/>
    </source>
</evidence>
<dbReference type="EMBL" id="CP048649">
    <property type="protein sequence ID" value="QIB69212.1"/>
    <property type="molecule type" value="Genomic_DNA"/>
</dbReference>
<dbReference type="Pfam" id="PF12733">
    <property type="entry name" value="Cadherin-like"/>
    <property type="match status" value="3"/>
</dbReference>
<feature type="chain" id="PRO_5032773842" evidence="1">
    <location>
        <begin position="22"/>
        <end position="494"/>
    </location>
</feature>